<dbReference type="EMBL" id="VFSV01000071">
    <property type="protein sequence ID" value="TRD14536.1"/>
    <property type="molecule type" value="Genomic_DNA"/>
</dbReference>
<evidence type="ECO:0000313" key="3">
    <source>
        <dbReference type="Proteomes" id="UP000318590"/>
    </source>
</evidence>
<evidence type="ECO:0000313" key="2">
    <source>
        <dbReference type="EMBL" id="TRD14536.1"/>
    </source>
</evidence>
<feature type="coiled-coil region" evidence="1">
    <location>
        <begin position="5"/>
        <end position="39"/>
    </location>
</feature>
<accession>A0A547PK51</accession>
<gene>
    <name evidence="2" type="ORF">FEV53_18750</name>
</gene>
<comment type="caution">
    <text evidence="2">The sequence shown here is derived from an EMBL/GenBank/DDBJ whole genome shotgun (WGS) entry which is preliminary data.</text>
</comment>
<dbReference type="Proteomes" id="UP000318590">
    <property type="component" value="Unassembled WGS sequence"/>
</dbReference>
<reference evidence="2 3" key="1">
    <citation type="submission" date="2019-06" db="EMBL/GenBank/DDBJ databases">
        <title>Paenimaribius caenipelagi gen. nov., sp. nov., isolated from a tidal flat.</title>
        <authorList>
            <person name="Yoon J.-H."/>
        </authorList>
    </citation>
    <scope>NUCLEOTIDE SEQUENCE [LARGE SCALE GENOMIC DNA]</scope>
    <source>
        <strain evidence="2 3">JBTF-M29</strain>
    </source>
</reference>
<dbReference type="AlphaFoldDB" id="A0A547PK51"/>
<dbReference type="RefSeq" id="WP_142836227.1">
    <property type="nucleotide sequence ID" value="NZ_VFSV01000071.1"/>
</dbReference>
<sequence>MDLVIQTLNRKRAEILGAIKRHEAQIAQAKHDLAHINATLKILDGPSDGSRAYIVSQGFFAKGEIAEICQRHLADGPLNTRELAERVMAEKGLEITDTPLRNSVVYKVVQALRHARRRDAVRMLEKRKGCCVWSTRTHEGSG</sequence>
<evidence type="ECO:0000256" key="1">
    <source>
        <dbReference type="SAM" id="Coils"/>
    </source>
</evidence>
<name>A0A547PK51_9RHOB</name>
<dbReference type="OrthoDB" id="7994227at2"/>
<protein>
    <submittedName>
        <fullName evidence="2">Uncharacterized protein</fullName>
    </submittedName>
</protein>
<organism evidence="2 3">
    <name type="scientific">Palleronia caenipelagi</name>
    <dbReference type="NCBI Taxonomy" id="2489174"/>
    <lineage>
        <taxon>Bacteria</taxon>
        <taxon>Pseudomonadati</taxon>
        <taxon>Pseudomonadota</taxon>
        <taxon>Alphaproteobacteria</taxon>
        <taxon>Rhodobacterales</taxon>
        <taxon>Roseobacteraceae</taxon>
        <taxon>Palleronia</taxon>
    </lineage>
</organism>
<keyword evidence="3" id="KW-1185">Reference proteome</keyword>
<proteinExistence type="predicted"/>
<keyword evidence="1" id="KW-0175">Coiled coil</keyword>